<gene>
    <name evidence="2" type="ORF">GE061_002392</name>
</gene>
<organism evidence="2 3">
    <name type="scientific">Apolygus lucorum</name>
    <name type="common">Small green plant bug</name>
    <name type="synonym">Lygocoris lucorum</name>
    <dbReference type="NCBI Taxonomy" id="248454"/>
    <lineage>
        <taxon>Eukaryota</taxon>
        <taxon>Metazoa</taxon>
        <taxon>Ecdysozoa</taxon>
        <taxon>Arthropoda</taxon>
        <taxon>Hexapoda</taxon>
        <taxon>Insecta</taxon>
        <taxon>Pterygota</taxon>
        <taxon>Neoptera</taxon>
        <taxon>Paraneoptera</taxon>
        <taxon>Hemiptera</taxon>
        <taxon>Heteroptera</taxon>
        <taxon>Panheteroptera</taxon>
        <taxon>Cimicomorpha</taxon>
        <taxon>Miridae</taxon>
        <taxon>Mirini</taxon>
        <taxon>Apolygus</taxon>
    </lineage>
</organism>
<feature type="region of interest" description="Disordered" evidence="1">
    <location>
        <begin position="41"/>
        <end position="79"/>
    </location>
</feature>
<proteinExistence type="predicted"/>
<feature type="compositionally biased region" description="Basic and acidic residues" evidence="1">
    <location>
        <begin position="63"/>
        <end position="79"/>
    </location>
</feature>
<dbReference type="EMBL" id="WIXP02000010">
    <property type="protein sequence ID" value="KAF6204052.1"/>
    <property type="molecule type" value="Genomic_DNA"/>
</dbReference>
<evidence type="ECO:0000313" key="3">
    <source>
        <dbReference type="Proteomes" id="UP000466442"/>
    </source>
</evidence>
<dbReference type="Proteomes" id="UP000466442">
    <property type="component" value="Unassembled WGS sequence"/>
</dbReference>
<evidence type="ECO:0000313" key="2">
    <source>
        <dbReference type="EMBL" id="KAF6204052.1"/>
    </source>
</evidence>
<reference evidence="2" key="1">
    <citation type="journal article" date="2021" name="Mol. Ecol. Resour.">
        <title>Apolygus lucorum genome provides insights into omnivorousness and mesophyll feeding.</title>
        <authorList>
            <person name="Liu Y."/>
            <person name="Liu H."/>
            <person name="Wang H."/>
            <person name="Huang T."/>
            <person name="Liu B."/>
            <person name="Yang B."/>
            <person name="Yin L."/>
            <person name="Li B."/>
            <person name="Zhang Y."/>
            <person name="Zhang S."/>
            <person name="Jiang F."/>
            <person name="Zhang X."/>
            <person name="Ren Y."/>
            <person name="Wang B."/>
            <person name="Wang S."/>
            <person name="Lu Y."/>
            <person name="Wu K."/>
            <person name="Fan W."/>
            <person name="Wang G."/>
        </authorList>
    </citation>
    <scope>NUCLEOTIDE SEQUENCE</scope>
    <source>
        <strain evidence="2">12Hb</strain>
    </source>
</reference>
<protein>
    <submittedName>
        <fullName evidence="2">Uncharacterized protein</fullName>
    </submittedName>
</protein>
<accession>A0A8S9X4Z1</accession>
<evidence type="ECO:0000256" key="1">
    <source>
        <dbReference type="SAM" id="MobiDB-lite"/>
    </source>
</evidence>
<dbReference type="AlphaFoldDB" id="A0A8S9X4Z1"/>
<sequence>MRDDVMWRTKKADHVFYDQENKRFFKLRFKNLAREIKMYVDKTDGPKGSTPKVSGSAKKTASKKIDPKAKEASRARDEARRKLIEEKRKAMKANQTQLNPNMFVV</sequence>
<comment type="caution">
    <text evidence="2">The sequence shown here is derived from an EMBL/GenBank/DDBJ whole genome shotgun (WGS) entry which is preliminary data.</text>
</comment>
<name>A0A8S9X4Z1_APOLU</name>
<keyword evidence="3" id="KW-1185">Reference proteome</keyword>